<accession>A0A1U8KNN6</accession>
<organism evidence="1 2">
    <name type="scientific">Gossypium hirsutum</name>
    <name type="common">Upland cotton</name>
    <name type="synonym">Gossypium mexicanum</name>
    <dbReference type="NCBI Taxonomy" id="3635"/>
    <lineage>
        <taxon>Eukaryota</taxon>
        <taxon>Viridiplantae</taxon>
        <taxon>Streptophyta</taxon>
        <taxon>Embryophyta</taxon>
        <taxon>Tracheophyta</taxon>
        <taxon>Spermatophyta</taxon>
        <taxon>Magnoliopsida</taxon>
        <taxon>eudicotyledons</taxon>
        <taxon>Gunneridae</taxon>
        <taxon>Pentapetalae</taxon>
        <taxon>rosids</taxon>
        <taxon>malvids</taxon>
        <taxon>Malvales</taxon>
        <taxon>Malvaceae</taxon>
        <taxon>Malvoideae</taxon>
        <taxon>Gossypium</taxon>
    </lineage>
</organism>
<name>A0A1U8KNN6_GOSHI</name>
<evidence type="ECO:0008006" key="3">
    <source>
        <dbReference type="Google" id="ProtNLM"/>
    </source>
</evidence>
<dbReference type="KEGG" id="ghi:107919072"/>
<dbReference type="PANTHER" id="PTHR46148:SF44">
    <property type="entry name" value="GAG-POL POLYPROTEIN"/>
    <property type="match status" value="1"/>
</dbReference>
<protein>
    <recommendedName>
        <fullName evidence="3">Chromo domain-containing protein</fullName>
    </recommendedName>
</protein>
<dbReference type="PaxDb" id="3635-A0A1U8KNN6"/>
<keyword evidence="1" id="KW-1185">Reference proteome</keyword>
<dbReference type="GeneID" id="107919072"/>
<proteinExistence type="predicted"/>
<sequence length="163" mass="19243">MEEKRNFGPNLVCEIEDKVKLICERLQVVLDRQKSYTDLRRRDIEYEVGDKCMLAHYVVTLASDHKVFLKVSHWKKVFKFGQKGKLSLRFIGSYEKYRSNPSPVVPVEEVEVRSDISYEEEPIVILDREVKVLCSKTVQLVKVFLCNHKTKEATWESEHILRR</sequence>
<dbReference type="Proteomes" id="UP000818029">
    <property type="component" value="Chromosome D13"/>
</dbReference>
<evidence type="ECO:0000313" key="1">
    <source>
        <dbReference type="Proteomes" id="UP000818029"/>
    </source>
</evidence>
<reference evidence="2" key="2">
    <citation type="submission" date="2025-08" db="UniProtKB">
        <authorList>
            <consortium name="RefSeq"/>
        </authorList>
    </citation>
    <scope>IDENTIFICATION</scope>
</reference>
<dbReference type="AlphaFoldDB" id="A0A1U8KNN6"/>
<evidence type="ECO:0000313" key="2">
    <source>
        <dbReference type="RefSeq" id="XP_016704086.1"/>
    </source>
</evidence>
<dbReference type="RefSeq" id="XP_016704086.1">
    <property type="nucleotide sequence ID" value="XM_016848597.1"/>
</dbReference>
<dbReference type="PANTHER" id="PTHR46148">
    <property type="entry name" value="CHROMO DOMAIN-CONTAINING PROTEIN"/>
    <property type="match status" value="1"/>
</dbReference>
<gene>
    <name evidence="2" type="primary">LOC107919072</name>
</gene>
<reference evidence="1" key="1">
    <citation type="journal article" date="2020" name="Nat. Genet.">
        <title>Genomic diversifications of five Gossypium allopolyploid species and their impact on cotton improvement.</title>
        <authorList>
            <person name="Chen Z.J."/>
            <person name="Sreedasyam A."/>
            <person name="Ando A."/>
            <person name="Song Q."/>
            <person name="De Santiago L.M."/>
            <person name="Hulse-Kemp A.M."/>
            <person name="Ding M."/>
            <person name="Ye W."/>
            <person name="Kirkbride R.C."/>
            <person name="Jenkins J."/>
            <person name="Plott C."/>
            <person name="Lovell J."/>
            <person name="Lin Y.M."/>
            <person name="Vaughn R."/>
            <person name="Liu B."/>
            <person name="Simpson S."/>
            <person name="Scheffler B.E."/>
            <person name="Wen L."/>
            <person name="Saski C.A."/>
            <person name="Grover C.E."/>
            <person name="Hu G."/>
            <person name="Conover J.L."/>
            <person name="Carlson J.W."/>
            <person name="Shu S."/>
            <person name="Boston L.B."/>
            <person name="Williams M."/>
            <person name="Peterson D.G."/>
            <person name="McGee K."/>
            <person name="Jones D.C."/>
            <person name="Wendel J.F."/>
            <person name="Stelly D.M."/>
            <person name="Grimwood J."/>
            <person name="Schmutz J."/>
        </authorList>
    </citation>
    <scope>NUCLEOTIDE SEQUENCE [LARGE SCALE GENOMIC DNA]</scope>
    <source>
        <strain evidence="1">cv. TM-1</strain>
    </source>
</reference>